<dbReference type="InterPro" id="IPR036237">
    <property type="entry name" value="Xyl_isomerase-like_sf"/>
</dbReference>
<evidence type="ECO:0000313" key="3">
    <source>
        <dbReference type="Proteomes" id="UP000295703"/>
    </source>
</evidence>
<organism evidence="2 3">
    <name type="scientific">Colletotrichum trifolii</name>
    <dbReference type="NCBI Taxonomy" id="5466"/>
    <lineage>
        <taxon>Eukaryota</taxon>
        <taxon>Fungi</taxon>
        <taxon>Dikarya</taxon>
        <taxon>Ascomycota</taxon>
        <taxon>Pezizomycotina</taxon>
        <taxon>Sordariomycetes</taxon>
        <taxon>Hypocreomycetidae</taxon>
        <taxon>Glomerellales</taxon>
        <taxon>Glomerellaceae</taxon>
        <taxon>Colletotrichum</taxon>
        <taxon>Colletotrichum orbiculare species complex</taxon>
    </lineage>
</organism>
<dbReference type="AlphaFoldDB" id="A0A4R8RVG5"/>
<protein>
    <submittedName>
        <fullName evidence="2">3-dehydroshikimate dehydratase</fullName>
    </submittedName>
</protein>
<sequence length="131" mass="14859">MPDYRPALLSASLGRAWLHDFDHKVCQAARYGFQGIEIFYEDLEYLAKKLHRTEEPNTDHLLTAAAHARRVVDGLGLAVIGLQPFLFYEGLKMKVWIRLAEALGTDNHPDTRKLPPRRDADGKTWASSSEI</sequence>
<proteinExistence type="predicted"/>
<reference evidence="2 3" key="1">
    <citation type="submission" date="2018-12" db="EMBL/GenBank/DDBJ databases">
        <title>Genome sequence and assembly of Colletotrichum trifolii.</title>
        <authorList>
            <person name="Gan P."/>
            <person name="Shirasu K."/>
        </authorList>
    </citation>
    <scope>NUCLEOTIDE SEQUENCE [LARGE SCALE GENOMIC DNA]</scope>
    <source>
        <strain evidence="2 3">543-2</strain>
    </source>
</reference>
<dbReference type="Gene3D" id="3.20.20.150">
    <property type="entry name" value="Divalent-metal-dependent TIM barrel enzymes"/>
    <property type="match status" value="1"/>
</dbReference>
<feature type="region of interest" description="Disordered" evidence="1">
    <location>
        <begin position="107"/>
        <end position="131"/>
    </location>
</feature>
<feature type="compositionally biased region" description="Basic and acidic residues" evidence="1">
    <location>
        <begin position="107"/>
        <end position="122"/>
    </location>
</feature>
<comment type="caution">
    <text evidence="2">The sequence shown here is derived from an EMBL/GenBank/DDBJ whole genome shotgun (WGS) entry which is preliminary data.</text>
</comment>
<accession>A0A4R8RVG5</accession>
<name>A0A4R8RVG5_COLTR</name>
<gene>
    <name evidence="2" type="primary">qa-4-1</name>
    <name evidence="2" type="ORF">CTRI78_v000401</name>
</gene>
<dbReference type="Proteomes" id="UP000295703">
    <property type="component" value="Unassembled WGS sequence"/>
</dbReference>
<evidence type="ECO:0000256" key="1">
    <source>
        <dbReference type="SAM" id="MobiDB-lite"/>
    </source>
</evidence>
<dbReference type="SUPFAM" id="SSF51658">
    <property type="entry name" value="Xylose isomerase-like"/>
    <property type="match status" value="1"/>
</dbReference>
<dbReference type="EMBL" id="RYZW01000002">
    <property type="protein sequence ID" value="TDZ74963.1"/>
    <property type="molecule type" value="Genomic_DNA"/>
</dbReference>
<dbReference type="STRING" id="5466.A0A4R8RVG5"/>
<keyword evidence="3" id="KW-1185">Reference proteome</keyword>
<evidence type="ECO:0000313" key="2">
    <source>
        <dbReference type="EMBL" id="TDZ74963.1"/>
    </source>
</evidence>